<dbReference type="PANTHER" id="PTHR44591:SF20">
    <property type="entry name" value="PROTEIN PILH"/>
    <property type="match status" value="1"/>
</dbReference>
<dbReference type="Pfam" id="PF00072">
    <property type="entry name" value="Response_reg"/>
    <property type="match status" value="1"/>
</dbReference>
<evidence type="ECO:0000256" key="2">
    <source>
        <dbReference type="PROSITE-ProRule" id="PRU00169"/>
    </source>
</evidence>
<gene>
    <name evidence="4" type="ORF">AXE65_07395</name>
</gene>
<keyword evidence="5" id="KW-1185">Reference proteome</keyword>
<feature type="domain" description="Response regulatory" evidence="3">
    <location>
        <begin position="3"/>
        <end position="119"/>
    </location>
</feature>
<sequence>MTRILIVDDSPTEVFKLTSLLEKNGYEVLKAENGADGVAMARKEKPDAVLMDVVMPGLNGFQATRQLARDDETRHIPVVIISTKDQDTDKRWGQQQGAKGYLVKPVDEKTLMGALQTVLPD</sequence>
<proteinExistence type="predicted"/>
<evidence type="ECO:0000256" key="1">
    <source>
        <dbReference type="ARBA" id="ARBA00022553"/>
    </source>
</evidence>
<keyword evidence="1 2" id="KW-0597">Phosphoprotein</keyword>
<dbReference type="AlphaFoldDB" id="A0A139SI67"/>
<dbReference type="SMART" id="SM00448">
    <property type="entry name" value="REC"/>
    <property type="match status" value="1"/>
</dbReference>
<dbReference type="OrthoDB" id="9800897at2"/>
<dbReference type="Proteomes" id="UP000072660">
    <property type="component" value="Unassembled WGS sequence"/>
</dbReference>
<feature type="modified residue" description="4-aspartylphosphate" evidence="2">
    <location>
        <position position="52"/>
    </location>
</feature>
<accession>A0A139SI67</accession>
<evidence type="ECO:0000313" key="5">
    <source>
        <dbReference type="Proteomes" id="UP000072660"/>
    </source>
</evidence>
<evidence type="ECO:0000313" key="4">
    <source>
        <dbReference type="EMBL" id="KXU34223.1"/>
    </source>
</evidence>
<dbReference type="GO" id="GO:0000160">
    <property type="term" value="P:phosphorelay signal transduction system"/>
    <property type="evidence" value="ECO:0007669"/>
    <property type="project" value="InterPro"/>
</dbReference>
<dbReference type="SUPFAM" id="SSF52172">
    <property type="entry name" value="CheY-like"/>
    <property type="match status" value="1"/>
</dbReference>
<dbReference type="InterPro" id="IPR050595">
    <property type="entry name" value="Bact_response_regulator"/>
</dbReference>
<dbReference type="Gene3D" id="3.40.50.2300">
    <property type="match status" value="1"/>
</dbReference>
<dbReference type="InterPro" id="IPR011006">
    <property type="entry name" value="CheY-like_superfamily"/>
</dbReference>
<comment type="caution">
    <text evidence="4">The sequence shown here is derived from an EMBL/GenBank/DDBJ whole genome shotgun (WGS) entry which is preliminary data.</text>
</comment>
<dbReference type="RefSeq" id="WP_068393074.1">
    <property type="nucleotide sequence ID" value="NZ_LSZO01000217.1"/>
</dbReference>
<evidence type="ECO:0000259" key="3">
    <source>
        <dbReference type="PROSITE" id="PS50110"/>
    </source>
</evidence>
<dbReference type="EMBL" id="LSZO01000217">
    <property type="protein sequence ID" value="KXU34223.1"/>
    <property type="molecule type" value="Genomic_DNA"/>
</dbReference>
<reference evidence="4 5" key="1">
    <citation type="submission" date="2016-02" db="EMBL/GenBank/DDBJ databases">
        <authorList>
            <person name="Wen L."/>
            <person name="He K."/>
            <person name="Yang H."/>
        </authorList>
    </citation>
    <scope>NUCLEOTIDE SEQUENCE [LARGE SCALE GENOMIC DNA]</scope>
    <source>
        <strain evidence="4 5">CV58</strain>
    </source>
</reference>
<dbReference type="InterPro" id="IPR001789">
    <property type="entry name" value="Sig_transdc_resp-reg_receiver"/>
</dbReference>
<dbReference type="PROSITE" id="PS50110">
    <property type="entry name" value="RESPONSE_REGULATORY"/>
    <property type="match status" value="1"/>
</dbReference>
<name>A0A139SI67_9GAMM</name>
<protein>
    <submittedName>
        <fullName evidence="4">Two-component system response regulator</fullName>
    </submittedName>
</protein>
<dbReference type="PANTHER" id="PTHR44591">
    <property type="entry name" value="STRESS RESPONSE REGULATOR PROTEIN 1"/>
    <property type="match status" value="1"/>
</dbReference>
<organism evidence="4 5">
    <name type="scientific">Ventosimonas gracilis</name>
    <dbReference type="NCBI Taxonomy" id="1680762"/>
    <lineage>
        <taxon>Bacteria</taxon>
        <taxon>Pseudomonadati</taxon>
        <taxon>Pseudomonadota</taxon>
        <taxon>Gammaproteobacteria</taxon>
        <taxon>Pseudomonadales</taxon>
        <taxon>Ventosimonadaceae</taxon>
        <taxon>Ventosimonas</taxon>
    </lineage>
</organism>